<accession>A0A9P5Z0M9</accession>
<proteinExistence type="predicted"/>
<feature type="compositionally biased region" description="Low complexity" evidence="1">
    <location>
        <begin position="1"/>
        <end position="16"/>
    </location>
</feature>
<evidence type="ECO:0000313" key="2">
    <source>
        <dbReference type="EMBL" id="KAF9479042.1"/>
    </source>
</evidence>
<feature type="region of interest" description="Disordered" evidence="1">
    <location>
        <begin position="1"/>
        <end position="24"/>
    </location>
</feature>
<feature type="compositionally biased region" description="Acidic residues" evidence="1">
    <location>
        <begin position="100"/>
        <end position="113"/>
    </location>
</feature>
<sequence length="230" mass="24653">MLYAPTTHPTHPTASTPAPPTLFRNPPIPSSWISTLRSIAQKHTYISPDLTLYMARNHARLDAMLLGRAALKDAEALGVGDEAYEGFAQGAQGASGKASEDDDTDEDEDDEDEHSSALDISIHNEPLLPTRAPSITESALPAPLDVSEVNIARLVPRIISHRVRLRSGPEEEGATFAPPVPPPPSKETRGEKEDGMDDKNTKAGDGQGEDGKKNELVSVKAVLVQILAEV</sequence>
<dbReference type="Proteomes" id="UP000807469">
    <property type="component" value="Unassembled WGS sequence"/>
</dbReference>
<dbReference type="AlphaFoldDB" id="A0A9P5Z0M9"/>
<evidence type="ECO:0000256" key="1">
    <source>
        <dbReference type="SAM" id="MobiDB-lite"/>
    </source>
</evidence>
<keyword evidence="3" id="KW-1185">Reference proteome</keyword>
<feature type="region of interest" description="Disordered" evidence="1">
    <location>
        <begin position="166"/>
        <end position="215"/>
    </location>
</feature>
<dbReference type="OrthoDB" id="5582146at2759"/>
<protein>
    <submittedName>
        <fullName evidence="2">Uncharacterized protein</fullName>
    </submittedName>
</protein>
<organism evidence="2 3">
    <name type="scientific">Pholiota conissans</name>
    <dbReference type="NCBI Taxonomy" id="109636"/>
    <lineage>
        <taxon>Eukaryota</taxon>
        <taxon>Fungi</taxon>
        <taxon>Dikarya</taxon>
        <taxon>Basidiomycota</taxon>
        <taxon>Agaricomycotina</taxon>
        <taxon>Agaricomycetes</taxon>
        <taxon>Agaricomycetidae</taxon>
        <taxon>Agaricales</taxon>
        <taxon>Agaricineae</taxon>
        <taxon>Strophariaceae</taxon>
        <taxon>Pholiota</taxon>
    </lineage>
</organism>
<name>A0A9P5Z0M9_9AGAR</name>
<feature type="region of interest" description="Disordered" evidence="1">
    <location>
        <begin position="89"/>
        <end position="126"/>
    </location>
</feature>
<feature type="compositionally biased region" description="Basic and acidic residues" evidence="1">
    <location>
        <begin position="186"/>
        <end position="202"/>
    </location>
</feature>
<evidence type="ECO:0000313" key="3">
    <source>
        <dbReference type="Proteomes" id="UP000807469"/>
    </source>
</evidence>
<reference evidence="2" key="1">
    <citation type="submission" date="2020-11" db="EMBL/GenBank/DDBJ databases">
        <authorList>
            <consortium name="DOE Joint Genome Institute"/>
            <person name="Ahrendt S."/>
            <person name="Riley R."/>
            <person name="Andreopoulos W."/>
            <person name="Labutti K."/>
            <person name="Pangilinan J."/>
            <person name="Ruiz-Duenas F.J."/>
            <person name="Barrasa J.M."/>
            <person name="Sanchez-Garcia M."/>
            <person name="Camarero S."/>
            <person name="Miyauchi S."/>
            <person name="Serrano A."/>
            <person name="Linde D."/>
            <person name="Babiker R."/>
            <person name="Drula E."/>
            <person name="Ayuso-Fernandez I."/>
            <person name="Pacheco R."/>
            <person name="Padilla G."/>
            <person name="Ferreira P."/>
            <person name="Barriuso J."/>
            <person name="Kellner H."/>
            <person name="Castanera R."/>
            <person name="Alfaro M."/>
            <person name="Ramirez L."/>
            <person name="Pisabarro A.G."/>
            <person name="Kuo A."/>
            <person name="Tritt A."/>
            <person name="Lipzen A."/>
            <person name="He G."/>
            <person name="Yan M."/>
            <person name="Ng V."/>
            <person name="Cullen D."/>
            <person name="Martin F."/>
            <person name="Rosso M.-N."/>
            <person name="Henrissat B."/>
            <person name="Hibbett D."/>
            <person name="Martinez A.T."/>
            <person name="Grigoriev I.V."/>
        </authorList>
    </citation>
    <scope>NUCLEOTIDE SEQUENCE</scope>
    <source>
        <strain evidence="2">CIRM-BRFM 674</strain>
    </source>
</reference>
<gene>
    <name evidence="2" type="ORF">BDN70DRAFT_895253</name>
</gene>
<comment type="caution">
    <text evidence="2">The sequence shown here is derived from an EMBL/GenBank/DDBJ whole genome shotgun (WGS) entry which is preliminary data.</text>
</comment>
<dbReference type="EMBL" id="MU155221">
    <property type="protein sequence ID" value="KAF9479042.1"/>
    <property type="molecule type" value="Genomic_DNA"/>
</dbReference>